<evidence type="ECO:0000256" key="1">
    <source>
        <dbReference type="ARBA" id="ARBA00022801"/>
    </source>
</evidence>
<dbReference type="PANTHER" id="PTHR48081">
    <property type="entry name" value="AB HYDROLASE SUPERFAMILY PROTEIN C4A8.06C"/>
    <property type="match status" value="1"/>
</dbReference>
<feature type="compositionally biased region" description="Polar residues" evidence="2">
    <location>
        <begin position="20"/>
        <end position="29"/>
    </location>
</feature>
<comment type="caution">
    <text evidence="4">The sequence shown here is derived from an EMBL/GenBank/DDBJ whole genome shotgun (WGS) entry which is preliminary data.</text>
</comment>
<dbReference type="EMBL" id="WIGO01000041">
    <property type="protein sequence ID" value="KAF6835328.1"/>
    <property type="molecule type" value="Genomic_DNA"/>
</dbReference>
<organism evidence="4 5">
    <name type="scientific">Colletotrichum plurivorum</name>
    <dbReference type="NCBI Taxonomy" id="2175906"/>
    <lineage>
        <taxon>Eukaryota</taxon>
        <taxon>Fungi</taxon>
        <taxon>Dikarya</taxon>
        <taxon>Ascomycota</taxon>
        <taxon>Pezizomycotina</taxon>
        <taxon>Sordariomycetes</taxon>
        <taxon>Hypocreomycetidae</taxon>
        <taxon>Glomerellales</taxon>
        <taxon>Glomerellaceae</taxon>
        <taxon>Colletotrichum</taxon>
        <taxon>Colletotrichum orchidearum species complex</taxon>
    </lineage>
</organism>
<sequence length="298" mass="32510">MAVSNLRLDPEFALAYEAMNFSSTPPASKNDSEPRKDSEESQSEMDSLSLPIPDHILRTLIPFETHDGTSLNLHHFTAVNKTNSSHDEEPAVLYVHGGEYRLAPEQKGQGLVEDVYHGLEHLSKHAKEYMIDPNRIAIMGQSAGGGLAAGTALLARDRGLDPPIAKQILVYPMLDDTMCLPKNSSYEDFLRWSEEDNNLARGAVLGDDVAGDPAAKVSIYAVPGRATNLTGLPPTYIDVGQLDLFVGENIAYASKLVEAEVEVELHVFPGLPHGFEIATNVTLFQMATSARQRALKMV</sequence>
<gene>
    <name evidence="4" type="ORF">CPLU01_04408</name>
</gene>
<keyword evidence="5" id="KW-1185">Reference proteome</keyword>
<evidence type="ECO:0000313" key="4">
    <source>
        <dbReference type="EMBL" id="KAF6835328.1"/>
    </source>
</evidence>
<evidence type="ECO:0000256" key="2">
    <source>
        <dbReference type="SAM" id="MobiDB-lite"/>
    </source>
</evidence>
<dbReference type="Pfam" id="PF07859">
    <property type="entry name" value="Abhydrolase_3"/>
    <property type="match status" value="1"/>
</dbReference>
<dbReference type="Gene3D" id="3.40.50.1820">
    <property type="entry name" value="alpha/beta hydrolase"/>
    <property type="match status" value="1"/>
</dbReference>
<dbReference type="SUPFAM" id="SSF53474">
    <property type="entry name" value="alpha/beta-Hydrolases"/>
    <property type="match status" value="1"/>
</dbReference>
<dbReference type="GO" id="GO:0016787">
    <property type="term" value="F:hydrolase activity"/>
    <property type="evidence" value="ECO:0007669"/>
    <property type="project" value="UniProtKB-KW"/>
</dbReference>
<evidence type="ECO:0000259" key="3">
    <source>
        <dbReference type="Pfam" id="PF07859"/>
    </source>
</evidence>
<feature type="compositionally biased region" description="Basic and acidic residues" evidence="2">
    <location>
        <begin position="30"/>
        <end position="39"/>
    </location>
</feature>
<reference evidence="4" key="1">
    <citation type="journal article" date="2020" name="Phytopathology">
        <title>Genome Sequence Resources of Colletotrichum truncatum, C. plurivorum, C. musicola, and C. sojae: Four Species Pathogenic to Soybean (Glycine max).</title>
        <authorList>
            <person name="Rogerio F."/>
            <person name="Boufleur T.R."/>
            <person name="Ciampi-Guillardi M."/>
            <person name="Sukno S.A."/>
            <person name="Thon M.R."/>
            <person name="Massola Junior N.S."/>
            <person name="Baroncelli R."/>
        </authorList>
    </citation>
    <scope>NUCLEOTIDE SEQUENCE</scope>
    <source>
        <strain evidence="4">LFN00145</strain>
    </source>
</reference>
<feature type="domain" description="Alpha/beta hydrolase fold-3" evidence="3">
    <location>
        <begin position="99"/>
        <end position="276"/>
    </location>
</feature>
<dbReference type="GO" id="GO:0004497">
    <property type="term" value="F:monooxygenase activity"/>
    <property type="evidence" value="ECO:0007669"/>
    <property type="project" value="UniProtKB-KW"/>
</dbReference>
<accession>A0A8H6KQP2</accession>
<keyword evidence="4" id="KW-0560">Oxidoreductase</keyword>
<proteinExistence type="predicted"/>
<feature type="region of interest" description="Disordered" evidence="2">
    <location>
        <begin position="19"/>
        <end position="49"/>
    </location>
</feature>
<dbReference type="AlphaFoldDB" id="A0A8H6KQP2"/>
<evidence type="ECO:0000313" key="5">
    <source>
        <dbReference type="Proteomes" id="UP000654918"/>
    </source>
</evidence>
<dbReference type="Proteomes" id="UP000654918">
    <property type="component" value="Unassembled WGS sequence"/>
</dbReference>
<keyword evidence="4" id="KW-0503">Monooxygenase</keyword>
<keyword evidence="1" id="KW-0378">Hydrolase</keyword>
<protein>
    <submittedName>
        <fullName evidence="4">Arylesterase monooxygenase</fullName>
    </submittedName>
</protein>
<dbReference type="PANTHER" id="PTHR48081:SF8">
    <property type="entry name" value="ALPHA_BETA HYDROLASE FOLD-3 DOMAIN-CONTAINING PROTEIN-RELATED"/>
    <property type="match status" value="1"/>
</dbReference>
<dbReference type="InterPro" id="IPR050300">
    <property type="entry name" value="GDXG_lipolytic_enzyme"/>
</dbReference>
<dbReference type="InterPro" id="IPR013094">
    <property type="entry name" value="AB_hydrolase_3"/>
</dbReference>
<name>A0A8H6KQP2_9PEZI</name>
<dbReference type="InterPro" id="IPR029058">
    <property type="entry name" value="AB_hydrolase_fold"/>
</dbReference>